<dbReference type="PANTHER" id="PTHR31881:SF6">
    <property type="entry name" value="OS09G0494600 PROTEIN"/>
    <property type="match status" value="1"/>
</dbReference>
<keyword evidence="1" id="KW-1133">Transmembrane helix</keyword>
<gene>
    <name evidence="2" type="ORF">SMD31_10470</name>
</gene>
<evidence type="ECO:0000256" key="1">
    <source>
        <dbReference type="SAM" id="Phobius"/>
    </source>
</evidence>
<keyword evidence="3" id="KW-1185">Reference proteome</keyword>
<sequence length="242" mass="27255">MTSLDFAGLIFFLLVFFGYQRIAKMVGRGKNVNALMHQTRRIWMQRLMERPDRIVDAALTGHTVNSMSFFCSATILVVAGLLGVLGKAGDAQQVLGAWTFVTHSSATIFQLKLIGLIAIFVYGFFRFTWALRQYNYCCALIGAAPLARNDYPHRLELADQMAIVYTSALTAFGGGIRCYYFGLAWIAWLIDPVAFIAAILGILIVLLRRQVYSHSHQAIRRFVELNPPEDLAPQEPMRDERN</sequence>
<feature type="transmembrane region" description="Helical" evidence="1">
    <location>
        <begin position="6"/>
        <end position="23"/>
    </location>
</feature>
<dbReference type="RefSeq" id="WP_320500772.1">
    <property type="nucleotide sequence ID" value="NZ_JAXCLX010000001.1"/>
</dbReference>
<reference evidence="2 3" key="1">
    <citation type="journal article" date="2013" name="Antonie Van Leeuwenhoek">
        <title>Dongia rigui sp. nov., isolated from freshwater of a large wetland in Korea.</title>
        <authorList>
            <person name="Baik K.S."/>
            <person name="Hwang Y.M."/>
            <person name="Choi J.S."/>
            <person name="Kwon J."/>
            <person name="Seong C.N."/>
        </authorList>
    </citation>
    <scope>NUCLEOTIDE SEQUENCE [LARGE SCALE GENOMIC DNA]</scope>
    <source>
        <strain evidence="2 3">04SU4-P</strain>
    </source>
</reference>
<proteinExistence type="predicted"/>
<evidence type="ECO:0000313" key="2">
    <source>
        <dbReference type="EMBL" id="MDY0872350.1"/>
    </source>
</evidence>
<evidence type="ECO:0000313" key="3">
    <source>
        <dbReference type="Proteomes" id="UP001271769"/>
    </source>
</evidence>
<dbReference type="PANTHER" id="PTHR31881">
    <property type="match status" value="1"/>
</dbReference>
<protein>
    <submittedName>
        <fullName evidence="2">DUF599 family protein</fullName>
    </submittedName>
</protein>
<keyword evidence="1" id="KW-0472">Membrane</keyword>
<feature type="transmembrane region" description="Helical" evidence="1">
    <location>
        <begin position="188"/>
        <end position="207"/>
    </location>
</feature>
<organism evidence="2 3">
    <name type="scientific">Dongia rigui</name>
    <dbReference type="NCBI Taxonomy" id="940149"/>
    <lineage>
        <taxon>Bacteria</taxon>
        <taxon>Pseudomonadati</taxon>
        <taxon>Pseudomonadota</taxon>
        <taxon>Alphaproteobacteria</taxon>
        <taxon>Rhodospirillales</taxon>
        <taxon>Dongiaceae</taxon>
        <taxon>Dongia</taxon>
    </lineage>
</organism>
<feature type="transmembrane region" description="Helical" evidence="1">
    <location>
        <begin position="67"/>
        <end position="86"/>
    </location>
</feature>
<dbReference type="EMBL" id="JAXCLX010000001">
    <property type="protein sequence ID" value="MDY0872350.1"/>
    <property type="molecule type" value="Genomic_DNA"/>
</dbReference>
<keyword evidence="1" id="KW-0812">Transmembrane</keyword>
<accession>A0ABU5DYH5</accession>
<name>A0ABU5DYH5_9PROT</name>
<feature type="transmembrane region" description="Helical" evidence="1">
    <location>
        <begin position="106"/>
        <end position="125"/>
    </location>
</feature>
<dbReference type="Pfam" id="PF04654">
    <property type="entry name" value="DUF599"/>
    <property type="match status" value="1"/>
</dbReference>
<comment type="caution">
    <text evidence="2">The sequence shown here is derived from an EMBL/GenBank/DDBJ whole genome shotgun (WGS) entry which is preliminary data.</text>
</comment>
<dbReference type="Proteomes" id="UP001271769">
    <property type="component" value="Unassembled WGS sequence"/>
</dbReference>
<feature type="transmembrane region" description="Helical" evidence="1">
    <location>
        <begin position="162"/>
        <end position="182"/>
    </location>
</feature>
<dbReference type="InterPro" id="IPR006747">
    <property type="entry name" value="DUF599"/>
</dbReference>